<keyword evidence="6" id="KW-0963">Cytoplasm</keyword>
<dbReference type="PROSITE" id="PS00954">
    <property type="entry name" value="IGP_DEHYDRATASE_1"/>
    <property type="match status" value="1"/>
</dbReference>
<comment type="catalytic activity">
    <reaction evidence="6 7">
        <text>D-erythro-1-(imidazol-4-yl)glycerol 3-phosphate = 3-(imidazol-4-yl)-2-oxopropyl phosphate + H2O</text>
        <dbReference type="Rhea" id="RHEA:11040"/>
        <dbReference type="ChEBI" id="CHEBI:15377"/>
        <dbReference type="ChEBI" id="CHEBI:57766"/>
        <dbReference type="ChEBI" id="CHEBI:58278"/>
        <dbReference type="EC" id="4.2.1.19"/>
    </reaction>
</comment>
<evidence type="ECO:0000256" key="5">
    <source>
        <dbReference type="ARBA" id="ARBA00023239"/>
    </source>
</evidence>
<comment type="caution">
    <text evidence="8">The sequence shown here is derived from an EMBL/GenBank/DDBJ whole genome shotgun (WGS) entry which is preliminary data.</text>
</comment>
<dbReference type="UniPathway" id="UPA00031">
    <property type="reaction ID" value="UER00011"/>
</dbReference>
<dbReference type="EMBL" id="PCWS01000028">
    <property type="protein sequence ID" value="PIR08751.1"/>
    <property type="molecule type" value="Genomic_DNA"/>
</dbReference>
<keyword evidence="3 6" id="KW-0028">Amino-acid biosynthesis</keyword>
<name>A0A2H0NIP2_9BACT</name>
<organism evidence="8 9">
    <name type="scientific">Candidatus Gottesmanbacteria bacterium CG11_big_fil_rev_8_21_14_0_20_37_11</name>
    <dbReference type="NCBI Taxonomy" id="1974575"/>
    <lineage>
        <taxon>Bacteria</taxon>
        <taxon>Candidatus Gottesmaniibacteriota</taxon>
    </lineage>
</organism>
<evidence type="ECO:0000313" key="8">
    <source>
        <dbReference type="EMBL" id="PIR08751.1"/>
    </source>
</evidence>
<accession>A0A2H0NIP2</accession>
<evidence type="ECO:0000256" key="6">
    <source>
        <dbReference type="HAMAP-Rule" id="MF_00076"/>
    </source>
</evidence>
<evidence type="ECO:0000256" key="4">
    <source>
        <dbReference type="ARBA" id="ARBA00023102"/>
    </source>
</evidence>
<dbReference type="Gene3D" id="3.30.230.40">
    <property type="entry name" value="Imidazole glycerol phosphate dehydratase, domain 1"/>
    <property type="match status" value="2"/>
</dbReference>
<dbReference type="PROSITE" id="PS00955">
    <property type="entry name" value="IGP_DEHYDRATASE_2"/>
    <property type="match status" value="1"/>
</dbReference>
<evidence type="ECO:0000256" key="1">
    <source>
        <dbReference type="ARBA" id="ARBA00005047"/>
    </source>
</evidence>
<dbReference type="NCBIfam" id="NF002111">
    <property type="entry name" value="PRK00951.2-1"/>
    <property type="match status" value="1"/>
</dbReference>
<evidence type="ECO:0000313" key="9">
    <source>
        <dbReference type="Proteomes" id="UP000230707"/>
    </source>
</evidence>
<proteinExistence type="inferred from homology"/>
<dbReference type="InterPro" id="IPR020568">
    <property type="entry name" value="Ribosomal_Su5_D2-typ_SF"/>
</dbReference>
<dbReference type="SUPFAM" id="SSF54211">
    <property type="entry name" value="Ribosomal protein S5 domain 2-like"/>
    <property type="match status" value="2"/>
</dbReference>
<keyword evidence="4 6" id="KW-0368">Histidine biosynthesis</keyword>
<dbReference type="PANTHER" id="PTHR23133:SF2">
    <property type="entry name" value="IMIDAZOLEGLYCEROL-PHOSPHATE DEHYDRATASE"/>
    <property type="match status" value="1"/>
</dbReference>
<dbReference type="GO" id="GO:0005737">
    <property type="term" value="C:cytoplasm"/>
    <property type="evidence" value="ECO:0007669"/>
    <property type="project" value="UniProtKB-SubCell"/>
</dbReference>
<dbReference type="NCBIfam" id="NF002114">
    <property type="entry name" value="PRK00951.2-4"/>
    <property type="match status" value="1"/>
</dbReference>
<comment type="subcellular location">
    <subcellularLocation>
        <location evidence="6 7">Cytoplasm</location>
    </subcellularLocation>
</comment>
<evidence type="ECO:0000256" key="7">
    <source>
        <dbReference type="RuleBase" id="RU000599"/>
    </source>
</evidence>
<dbReference type="HAMAP" id="MF_00076">
    <property type="entry name" value="HisB"/>
    <property type="match status" value="1"/>
</dbReference>
<dbReference type="AlphaFoldDB" id="A0A2H0NIP2"/>
<dbReference type="FunFam" id="3.30.230.40:FF:000001">
    <property type="entry name" value="Imidazoleglycerol-phosphate dehydratase HisB"/>
    <property type="match status" value="1"/>
</dbReference>
<comment type="pathway">
    <text evidence="1 6 7">Amino-acid biosynthesis; L-histidine biosynthesis; L-histidine from 5-phospho-alpha-D-ribose 1-diphosphate: step 6/9.</text>
</comment>
<evidence type="ECO:0000256" key="2">
    <source>
        <dbReference type="ARBA" id="ARBA00016664"/>
    </source>
</evidence>
<protein>
    <recommendedName>
        <fullName evidence="2 6">Imidazoleglycerol-phosphate dehydratase</fullName>
        <shortName evidence="6">IGPD</shortName>
        <ecNumber evidence="6 7">4.2.1.19</ecNumber>
    </recommendedName>
</protein>
<dbReference type="InterPro" id="IPR038494">
    <property type="entry name" value="IGPD_sf"/>
</dbReference>
<keyword evidence="5 6" id="KW-0456">Lyase</keyword>
<dbReference type="InterPro" id="IPR020565">
    <property type="entry name" value="ImidazoleglycerP_deHydtase_CS"/>
</dbReference>
<dbReference type="GO" id="GO:0004424">
    <property type="term" value="F:imidazoleglycerol-phosphate dehydratase activity"/>
    <property type="evidence" value="ECO:0007669"/>
    <property type="project" value="UniProtKB-UniRule"/>
</dbReference>
<dbReference type="GO" id="GO:0000105">
    <property type="term" value="P:L-histidine biosynthetic process"/>
    <property type="evidence" value="ECO:0007669"/>
    <property type="project" value="UniProtKB-UniRule"/>
</dbReference>
<dbReference type="PANTHER" id="PTHR23133">
    <property type="entry name" value="IMIDAZOLEGLYCEROL-PHOSPHATE DEHYDRATASE HIS7"/>
    <property type="match status" value="1"/>
</dbReference>
<dbReference type="InterPro" id="IPR000807">
    <property type="entry name" value="ImidazoleglycerolP_deHydtase"/>
</dbReference>
<reference evidence="8 9" key="1">
    <citation type="submission" date="2017-09" db="EMBL/GenBank/DDBJ databases">
        <title>Depth-based differentiation of microbial function through sediment-hosted aquifers and enrichment of novel symbionts in the deep terrestrial subsurface.</title>
        <authorList>
            <person name="Probst A.J."/>
            <person name="Ladd B."/>
            <person name="Jarett J.K."/>
            <person name="Geller-Mcgrath D.E."/>
            <person name="Sieber C.M."/>
            <person name="Emerson J.B."/>
            <person name="Anantharaman K."/>
            <person name="Thomas B.C."/>
            <person name="Malmstrom R."/>
            <person name="Stieglmeier M."/>
            <person name="Klingl A."/>
            <person name="Woyke T."/>
            <person name="Ryan C.M."/>
            <person name="Banfield J.F."/>
        </authorList>
    </citation>
    <scope>NUCLEOTIDE SEQUENCE [LARGE SCALE GENOMIC DNA]</scope>
    <source>
        <strain evidence="8">CG11_big_fil_rev_8_21_14_0_20_37_11</strain>
    </source>
</reference>
<dbReference type="FunFam" id="3.30.230.40:FF:000003">
    <property type="entry name" value="Imidazoleglycerol-phosphate dehydratase HisB"/>
    <property type="match status" value="1"/>
</dbReference>
<dbReference type="CDD" id="cd07914">
    <property type="entry name" value="IGPD"/>
    <property type="match status" value="1"/>
</dbReference>
<sequence>MNRISKITRKTKETDISIKLNIDGNGDFEIDTPIGFMKHMLELFSKHGLFDLEVKASGDMSVDEHHLVEDTGIVLGQVFDKSLSDKKRINRYGFFILPMDEVISTVAVDLSGRYAFCFKCDFSRDRVGDLPTELIYDFWNAFAQNAKVNLYIKVENGRNDHHKIEAIFKACAKALRMACEIDEKLKKDIPSTKGIL</sequence>
<comment type="similarity">
    <text evidence="6 7">Belongs to the imidazoleglycerol-phosphate dehydratase family.</text>
</comment>
<evidence type="ECO:0000256" key="3">
    <source>
        <dbReference type="ARBA" id="ARBA00022605"/>
    </source>
</evidence>
<dbReference type="EC" id="4.2.1.19" evidence="6 7"/>
<dbReference type="Pfam" id="PF00475">
    <property type="entry name" value="IGPD"/>
    <property type="match status" value="1"/>
</dbReference>
<gene>
    <name evidence="6" type="primary">hisB</name>
    <name evidence="8" type="ORF">COV53_01460</name>
</gene>
<dbReference type="Proteomes" id="UP000230707">
    <property type="component" value="Unassembled WGS sequence"/>
</dbReference>